<dbReference type="InterPro" id="IPR045151">
    <property type="entry name" value="DCAF8"/>
</dbReference>
<dbReference type="AlphaFoldDB" id="A0A1W5D0W5"/>
<protein>
    <submittedName>
        <fullName evidence="4">WD40/YVTN repeat-like-containing domain</fullName>
    </submittedName>
</protein>
<evidence type="ECO:0000313" key="4">
    <source>
        <dbReference type="EMBL" id="SLM36660.1"/>
    </source>
</evidence>
<dbReference type="PANTHER" id="PTHR15574:SF40">
    <property type="entry name" value="WD AND TETRATRICOPEPTIDE REPEATS PROTEIN 1"/>
    <property type="match status" value="1"/>
</dbReference>
<dbReference type="GO" id="GO:0045717">
    <property type="term" value="P:negative regulation of fatty acid biosynthetic process"/>
    <property type="evidence" value="ECO:0007669"/>
    <property type="project" value="TreeGrafter"/>
</dbReference>
<keyword evidence="2" id="KW-0677">Repeat</keyword>
<proteinExistence type="predicted"/>
<evidence type="ECO:0000256" key="3">
    <source>
        <dbReference type="SAM" id="MobiDB-lite"/>
    </source>
</evidence>
<accession>A0A1W5D0W5</accession>
<keyword evidence="5" id="KW-1185">Reference proteome</keyword>
<dbReference type="GO" id="GO:0005737">
    <property type="term" value="C:cytoplasm"/>
    <property type="evidence" value="ECO:0007669"/>
    <property type="project" value="TreeGrafter"/>
</dbReference>
<feature type="compositionally biased region" description="Acidic residues" evidence="3">
    <location>
        <begin position="112"/>
        <end position="137"/>
    </location>
</feature>
<dbReference type="EMBL" id="FWEW01001211">
    <property type="protein sequence ID" value="SLM36660.1"/>
    <property type="molecule type" value="Genomic_DNA"/>
</dbReference>
<evidence type="ECO:0000256" key="1">
    <source>
        <dbReference type="ARBA" id="ARBA00022574"/>
    </source>
</evidence>
<name>A0A1W5D0W5_9LECA</name>
<reference evidence="5" key="1">
    <citation type="submission" date="2017-03" db="EMBL/GenBank/DDBJ databases">
        <authorList>
            <person name="Sharma R."/>
            <person name="Thines M."/>
        </authorList>
    </citation>
    <scope>NUCLEOTIDE SEQUENCE [LARGE SCALE GENOMIC DNA]</scope>
</reference>
<evidence type="ECO:0000313" key="5">
    <source>
        <dbReference type="Proteomes" id="UP000192927"/>
    </source>
</evidence>
<feature type="region of interest" description="Disordered" evidence="3">
    <location>
        <begin position="70"/>
        <end position="137"/>
    </location>
</feature>
<dbReference type="PANTHER" id="PTHR15574">
    <property type="entry name" value="WD REPEAT DOMAIN-CONTAINING FAMILY"/>
    <property type="match status" value="1"/>
</dbReference>
<evidence type="ECO:0000256" key="2">
    <source>
        <dbReference type="ARBA" id="ARBA00022737"/>
    </source>
</evidence>
<keyword evidence="1" id="KW-0853">WD repeat</keyword>
<dbReference type="Proteomes" id="UP000192927">
    <property type="component" value="Unassembled WGS sequence"/>
</dbReference>
<sequence length="137" mass="15100">MSTTTVSMMSTWYQDPMMGIFLSEHRDRKTGKIVNILEGDGEVVNVVQGHPYEPMIACSGIDSTIKIFGPGGENRERENAARGIDVANPSGGIHSSLPFGRRRMRRMARDDANDEDDAADQDEEADDKDGEEDPSPK</sequence>
<dbReference type="GO" id="GO:0080008">
    <property type="term" value="C:Cul4-RING E3 ubiquitin ligase complex"/>
    <property type="evidence" value="ECO:0007669"/>
    <property type="project" value="TreeGrafter"/>
</dbReference>
<organism evidence="4 5">
    <name type="scientific">Lasallia pustulata</name>
    <dbReference type="NCBI Taxonomy" id="136370"/>
    <lineage>
        <taxon>Eukaryota</taxon>
        <taxon>Fungi</taxon>
        <taxon>Dikarya</taxon>
        <taxon>Ascomycota</taxon>
        <taxon>Pezizomycotina</taxon>
        <taxon>Lecanoromycetes</taxon>
        <taxon>OSLEUM clade</taxon>
        <taxon>Umbilicariomycetidae</taxon>
        <taxon>Umbilicariales</taxon>
        <taxon>Umbilicariaceae</taxon>
        <taxon>Lasallia</taxon>
    </lineage>
</organism>